<dbReference type="SUPFAM" id="SSF100950">
    <property type="entry name" value="NagB/RpiA/CoA transferase-like"/>
    <property type="match status" value="1"/>
</dbReference>
<dbReference type="Gene3D" id="1.20.120.290">
    <property type="entry name" value="Oxygen-evolving enhancer protein 3 (PsbQ), four-helix up-down bundle"/>
    <property type="match status" value="1"/>
</dbReference>
<dbReference type="InterPro" id="IPR004788">
    <property type="entry name" value="Ribose5P_isomerase_type_A"/>
</dbReference>
<evidence type="ECO:0000256" key="3">
    <source>
        <dbReference type="ARBA" id="ARBA00004988"/>
    </source>
</evidence>
<keyword evidence="6" id="KW-0793">Thylakoid</keyword>
<dbReference type="EC" id="5.3.1.6" evidence="5"/>
<evidence type="ECO:0000313" key="10">
    <source>
        <dbReference type="Proteomes" id="UP001491310"/>
    </source>
</evidence>
<proteinExistence type="inferred from homology"/>
<dbReference type="Gene3D" id="3.40.50.1360">
    <property type="match status" value="1"/>
</dbReference>
<organism evidence="9 10">
    <name type="scientific">Coccomyxa subellipsoidea</name>
    <dbReference type="NCBI Taxonomy" id="248742"/>
    <lineage>
        <taxon>Eukaryota</taxon>
        <taxon>Viridiplantae</taxon>
        <taxon>Chlorophyta</taxon>
        <taxon>core chlorophytes</taxon>
        <taxon>Trebouxiophyceae</taxon>
        <taxon>Trebouxiophyceae incertae sedis</taxon>
        <taxon>Coccomyxaceae</taxon>
        <taxon>Coccomyxa</taxon>
    </lineage>
</organism>
<dbReference type="Gene3D" id="3.30.70.260">
    <property type="match status" value="1"/>
</dbReference>
<evidence type="ECO:0000256" key="5">
    <source>
        <dbReference type="ARBA" id="ARBA00011959"/>
    </source>
</evidence>
<dbReference type="PANTHER" id="PTHR43748">
    <property type="entry name" value="RIBOSE-5-PHOSPHATE ISOMERASE 3, CHLOROPLASTIC-RELATED"/>
    <property type="match status" value="1"/>
</dbReference>
<sequence>MNEYLRRTVNCSSAGDSNTISNRTLANLVVKHFIKEDSILGLGSGTLAASVMECLAAEREQGNFRAITCIPATDTAAVEAAIHGLPLSYITKHPKVDLMFIEVDELDRSDLTCVFGRNGGGTAPVQPPIPRMQQLVDVSDHLVALIDHPDKVVDRLAGDIPVFIDADDWEATAEEIDDRFLGDAEIWRRPSKGTANPRGGDQPYLSSAGEHILEIRFDETLRLDGNADVSYREIAEAIEEIPGVVAHGLIVRNGVSAVVAAASGPLVLEQVMPTLLGALFPAFINLFLISPATMNAVVMQNASSQRVALAGTPVRSAAVRAAVPRRCTVAVQASAEESRRGVLAGFLGFASLAVTASANAIDIQDERKVRERGFDLIYEARELDLPQAVRDGLVQARSSIPDTKKRIKESESRIDTSLDSFVKKQYWTNAREELRLQAGTLRFDLNTLIAQKDKPSRKAAEALKKDFLLKVDELDYAIRKKDPTKANILIAEVQKSLDTAIASIAA</sequence>
<evidence type="ECO:0000256" key="4">
    <source>
        <dbReference type="ARBA" id="ARBA00008088"/>
    </source>
</evidence>
<comment type="catalytic activity">
    <reaction evidence="1">
        <text>aldehydo-D-ribose 5-phosphate = D-ribulose 5-phosphate</text>
        <dbReference type="Rhea" id="RHEA:14657"/>
        <dbReference type="ChEBI" id="CHEBI:58121"/>
        <dbReference type="ChEBI" id="CHEBI:58273"/>
        <dbReference type="EC" id="5.3.1.6"/>
    </reaction>
</comment>
<evidence type="ECO:0000256" key="1">
    <source>
        <dbReference type="ARBA" id="ARBA00001713"/>
    </source>
</evidence>
<dbReference type="InterPro" id="IPR037171">
    <property type="entry name" value="NagB/RpiA_transferase-like"/>
</dbReference>
<dbReference type="Pfam" id="PF06026">
    <property type="entry name" value="Rib_5-P_isom_A"/>
    <property type="match status" value="1"/>
</dbReference>
<dbReference type="EMBL" id="JALJOT010000004">
    <property type="protein sequence ID" value="KAK9916193.1"/>
    <property type="molecule type" value="Genomic_DNA"/>
</dbReference>
<comment type="subcellular location">
    <subcellularLocation>
        <location evidence="2">Membrane</location>
    </subcellularLocation>
</comment>
<protein>
    <recommendedName>
        <fullName evidence="5">ribose-5-phosphate isomerase</fullName>
        <ecNumber evidence="5">5.3.1.6</ecNumber>
    </recommendedName>
</protein>
<evidence type="ECO:0000313" key="9">
    <source>
        <dbReference type="EMBL" id="KAK9916193.1"/>
    </source>
</evidence>
<evidence type="ECO:0000256" key="8">
    <source>
        <dbReference type="ARBA" id="ARBA00023235"/>
    </source>
</evidence>
<dbReference type="Proteomes" id="UP001491310">
    <property type="component" value="Unassembled WGS sequence"/>
</dbReference>
<comment type="similarity">
    <text evidence="4">Belongs to the ribose 5-phosphate isomerase family.</text>
</comment>
<evidence type="ECO:0000256" key="6">
    <source>
        <dbReference type="ARBA" id="ARBA00023078"/>
    </source>
</evidence>
<dbReference type="PANTHER" id="PTHR43748:SF1">
    <property type="entry name" value="RIBOSE-5-PHOSPHATE ISOMERASE 4, CHLOROPLASTIC-RELATED"/>
    <property type="match status" value="1"/>
</dbReference>
<keyword evidence="8" id="KW-0413">Isomerase</keyword>
<dbReference type="InterPro" id="IPR008797">
    <property type="entry name" value="PSII_PsbQ"/>
</dbReference>
<evidence type="ECO:0000256" key="7">
    <source>
        <dbReference type="ARBA" id="ARBA00023136"/>
    </source>
</evidence>
<accession>A0ABR2YWJ9</accession>
<dbReference type="InterPro" id="IPR023222">
    <property type="entry name" value="PsbQ-like_dom_sf"/>
</dbReference>
<dbReference type="InterPro" id="IPR050262">
    <property type="entry name" value="Ribose-5P_isomerase"/>
</dbReference>
<dbReference type="SUPFAM" id="SSF101112">
    <property type="entry name" value="Oxygen-evolving enhancer protein 3"/>
    <property type="match status" value="1"/>
</dbReference>
<name>A0ABR2YWJ9_9CHLO</name>
<gene>
    <name evidence="9" type="ORF">WJX75_009889</name>
</gene>
<comment type="caution">
    <text evidence="9">The sequence shown here is derived from an EMBL/GenBank/DDBJ whole genome shotgun (WGS) entry which is preliminary data.</text>
</comment>
<comment type="pathway">
    <text evidence="3">Carbohydrate degradation; pentose phosphate pathway; D-ribose 5-phosphate from D-ribulose 5-phosphate (non-oxidative stage): step 1/1.</text>
</comment>
<dbReference type="Pfam" id="PF05757">
    <property type="entry name" value="PsbQ"/>
    <property type="match status" value="1"/>
</dbReference>
<evidence type="ECO:0000256" key="2">
    <source>
        <dbReference type="ARBA" id="ARBA00004370"/>
    </source>
</evidence>
<keyword evidence="7" id="KW-0472">Membrane</keyword>
<keyword evidence="10" id="KW-1185">Reference proteome</keyword>
<reference evidence="9 10" key="1">
    <citation type="journal article" date="2024" name="Nat. Commun.">
        <title>Phylogenomics reveals the evolutionary origins of lichenization in chlorophyte algae.</title>
        <authorList>
            <person name="Puginier C."/>
            <person name="Libourel C."/>
            <person name="Otte J."/>
            <person name="Skaloud P."/>
            <person name="Haon M."/>
            <person name="Grisel S."/>
            <person name="Petersen M."/>
            <person name="Berrin J.G."/>
            <person name="Delaux P.M."/>
            <person name="Dal Grande F."/>
            <person name="Keller J."/>
        </authorList>
    </citation>
    <scope>NUCLEOTIDE SEQUENCE [LARGE SCALE GENOMIC DNA]</scope>
    <source>
        <strain evidence="9 10">SAG 216-7</strain>
    </source>
</reference>